<reference evidence="2 3" key="1">
    <citation type="submission" date="2018-01" db="EMBL/GenBank/DDBJ databases">
        <title>G. obscuriglobus.</title>
        <authorList>
            <person name="Franke J."/>
            <person name="Blomberg W."/>
            <person name="Selmecki A."/>
        </authorList>
    </citation>
    <scope>NUCLEOTIDE SEQUENCE [LARGE SCALE GENOMIC DNA]</scope>
    <source>
        <strain evidence="2 3">DSM 5831</strain>
    </source>
</reference>
<dbReference type="KEGG" id="gog:C1280_27965"/>
<feature type="domain" description="NolW-like" evidence="1">
    <location>
        <begin position="32"/>
        <end position="87"/>
    </location>
</feature>
<organism evidence="2 3">
    <name type="scientific">Gemmata obscuriglobus</name>
    <dbReference type="NCBI Taxonomy" id="114"/>
    <lineage>
        <taxon>Bacteria</taxon>
        <taxon>Pseudomonadati</taxon>
        <taxon>Planctomycetota</taxon>
        <taxon>Planctomycetia</taxon>
        <taxon>Gemmatales</taxon>
        <taxon>Gemmataceae</taxon>
        <taxon>Gemmata</taxon>
    </lineage>
</organism>
<accession>A0A2Z3H357</accession>
<dbReference type="InterPro" id="IPR038591">
    <property type="entry name" value="NolW-like_sf"/>
</dbReference>
<name>A0A2Z3H357_9BACT</name>
<evidence type="ECO:0000259" key="1">
    <source>
        <dbReference type="Pfam" id="PF03958"/>
    </source>
</evidence>
<proteinExistence type="predicted"/>
<evidence type="ECO:0000313" key="3">
    <source>
        <dbReference type="Proteomes" id="UP000245802"/>
    </source>
</evidence>
<dbReference type="InterPro" id="IPR005644">
    <property type="entry name" value="NolW-like"/>
</dbReference>
<dbReference type="AlphaFoldDB" id="A0A2Z3H357"/>
<gene>
    <name evidence="2" type="ORF">C1280_27965</name>
</gene>
<dbReference type="Gene3D" id="3.30.1370.120">
    <property type="match status" value="1"/>
</dbReference>
<dbReference type="RefSeq" id="WP_010038012.1">
    <property type="nucleotide sequence ID" value="NZ_CP025958.1"/>
</dbReference>
<keyword evidence="3" id="KW-1185">Reference proteome</keyword>
<dbReference type="EMBL" id="CP025958">
    <property type="protein sequence ID" value="AWM40443.1"/>
    <property type="molecule type" value="Genomic_DNA"/>
</dbReference>
<evidence type="ECO:0000313" key="2">
    <source>
        <dbReference type="EMBL" id="AWM40443.1"/>
    </source>
</evidence>
<dbReference type="Proteomes" id="UP000245802">
    <property type="component" value="Chromosome"/>
</dbReference>
<protein>
    <recommendedName>
        <fullName evidence="1">NolW-like domain-containing protein</fullName>
    </recommendedName>
</protein>
<sequence>MIAAVALLSLVGGIDPGPKTWPLQADVAKPVVVPLIRADAERVAARLRARFGVKVVADKASNTVFVWANAGHVERVRALLAGLDTPQYNYIVCLQSADPITTARVARAVSAVLAFLRDEPEVFLVPLERNRTIFFTATDAQATCVSWLVRQLDRR</sequence>
<dbReference type="Pfam" id="PF03958">
    <property type="entry name" value="Secretin_N"/>
    <property type="match status" value="1"/>
</dbReference>